<evidence type="ECO:0000256" key="6">
    <source>
        <dbReference type="ARBA" id="ARBA00022927"/>
    </source>
</evidence>
<evidence type="ECO:0000256" key="8">
    <source>
        <dbReference type="ARBA" id="ARBA00023136"/>
    </source>
</evidence>
<feature type="transmembrane region" description="Helical" evidence="9">
    <location>
        <begin position="594"/>
        <end position="611"/>
    </location>
</feature>
<evidence type="ECO:0000313" key="11">
    <source>
        <dbReference type="Proteomes" id="UP001527925"/>
    </source>
</evidence>
<feature type="transmembrane region" description="Helical" evidence="9">
    <location>
        <begin position="185"/>
        <end position="202"/>
    </location>
</feature>
<evidence type="ECO:0000256" key="1">
    <source>
        <dbReference type="ARBA" id="ARBA00004141"/>
    </source>
</evidence>
<feature type="transmembrane region" description="Helical" evidence="9">
    <location>
        <begin position="388"/>
        <end position="409"/>
    </location>
</feature>
<evidence type="ECO:0000256" key="7">
    <source>
        <dbReference type="ARBA" id="ARBA00022989"/>
    </source>
</evidence>
<dbReference type="InterPro" id="IPR004813">
    <property type="entry name" value="OPT"/>
</dbReference>
<dbReference type="Proteomes" id="UP001527925">
    <property type="component" value="Unassembled WGS sequence"/>
</dbReference>
<dbReference type="Pfam" id="PF03169">
    <property type="entry name" value="OPT"/>
    <property type="match status" value="1"/>
</dbReference>
<feature type="transmembrane region" description="Helical" evidence="9">
    <location>
        <begin position="89"/>
        <end position="106"/>
    </location>
</feature>
<gene>
    <name evidence="10" type="primary">OPT7_4</name>
    <name evidence="10" type="ORF">HK105_203316</name>
</gene>
<accession>A0ABR4NCT2</accession>
<organism evidence="10 11">
    <name type="scientific">Polyrhizophydium stewartii</name>
    <dbReference type="NCBI Taxonomy" id="2732419"/>
    <lineage>
        <taxon>Eukaryota</taxon>
        <taxon>Fungi</taxon>
        <taxon>Fungi incertae sedis</taxon>
        <taxon>Chytridiomycota</taxon>
        <taxon>Chytridiomycota incertae sedis</taxon>
        <taxon>Chytridiomycetes</taxon>
        <taxon>Rhizophydiales</taxon>
        <taxon>Rhizophydiales incertae sedis</taxon>
        <taxon>Polyrhizophydium</taxon>
    </lineage>
</organism>
<dbReference type="EMBL" id="JADGIZ020000012">
    <property type="protein sequence ID" value="KAL2917251.1"/>
    <property type="molecule type" value="Genomic_DNA"/>
</dbReference>
<dbReference type="InterPro" id="IPR004648">
    <property type="entry name" value="Oligpept_transpt"/>
</dbReference>
<dbReference type="PANTHER" id="PTHR22601">
    <property type="entry name" value="ISP4 LIKE PROTEIN"/>
    <property type="match status" value="1"/>
</dbReference>
<comment type="similarity">
    <text evidence="2">Belongs to the oligopeptide OPT transporter family.</text>
</comment>
<keyword evidence="4 9" id="KW-0812">Transmembrane</keyword>
<feature type="transmembrane region" description="Helical" evidence="9">
    <location>
        <begin position="694"/>
        <end position="716"/>
    </location>
</feature>
<evidence type="ECO:0000256" key="9">
    <source>
        <dbReference type="SAM" id="Phobius"/>
    </source>
</evidence>
<feature type="transmembrane region" description="Helical" evidence="9">
    <location>
        <begin position="156"/>
        <end position="173"/>
    </location>
</feature>
<keyword evidence="5" id="KW-0571">Peptide transport</keyword>
<evidence type="ECO:0000256" key="4">
    <source>
        <dbReference type="ARBA" id="ARBA00022692"/>
    </source>
</evidence>
<keyword evidence="7 9" id="KW-1133">Transmembrane helix</keyword>
<keyword evidence="8 9" id="KW-0472">Membrane</keyword>
<protein>
    <submittedName>
        <fullName evidence="10">OPT superfamily</fullName>
    </submittedName>
</protein>
<evidence type="ECO:0000313" key="10">
    <source>
        <dbReference type="EMBL" id="KAL2917251.1"/>
    </source>
</evidence>
<evidence type="ECO:0000256" key="3">
    <source>
        <dbReference type="ARBA" id="ARBA00022448"/>
    </source>
</evidence>
<evidence type="ECO:0000256" key="2">
    <source>
        <dbReference type="ARBA" id="ARBA00008807"/>
    </source>
</evidence>
<keyword evidence="11" id="KW-1185">Reference proteome</keyword>
<feature type="transmembrane region" description="Helical" evidence="9">
    <location>
        <begin position="222"/>
        <end position="255"/>
    </location>
</feature>
<keyword evidence="3" id="KW-0813">Transport</keyword>
<feature type="transmembrane region" description="Helical" evidence="9">
    <location>
        <begin position="55"/>
        <end position="77"/>
    </location>
</feature>
<proteinExistence type="inferred from homology"/>
<feature type="transmembrane region" description="Helical" evidence="9">
    <location>
        <begin position="664"/>
        <end position="682"/>
    </location>
</feature>
<feature type="transmembrane region" description="Helical" evidence="9">
    <location>
        <begin position="445"/>
        <end position="465"/>
    </location>
</feature>
<feature type="transmembrane region" description="Helical" evidence="9">
    <location>
        <begin position="299"/>
        <end position="318"/>
    </location>
</feature>
<keyword evidence="6" id="KW-0653">Protein transport</keyword>
<name>A0ABR4NCT2_9FUNG</name>
<feature type="transmembrane region" description="Helical" evidence="9">
    <location>
        <begin position="471"/>
        <end position="491"/>
    </location>
</feature>
<feature type="transmembrane region" description="Helical" evidence="9">
    <location>
        <begin position="618"/>
        <end position="637"/>
    </location>
</feature>
<reference evidence="10 11" key="1">
    <citation type="submission" date="2023-09" db="EMBL/GenBank/DDBJ databases">
        <title>Pangenome analysis of Batrachochytrium dendrobatidis and related Chytrids.</title>
        <authorList>
            <person name="Yacoub M.N."/>
            <person name="Stajich J.E."/>
            <person name="James T.Y."/>
        </authorList>
    </citation>
    <scope>NUCLEOTIDE SEQUENCE [LARGE SCALE GENOMIC DNA]</scope>
    <source>
        <strain evidence="10 11">JEL0888</strain>
    </source>
</reference>
<dbReference type="NCBIfam" id="TIGR00728">
    <property type="entry name" value="OPT_sfam"/>
    <property type="match status" value="1"/>
</dbReference>
<feature type="transmembrane region" description="Helical" evidence="9">
    <location>
        <begin position="559"/>
        <end position="582"/>
    </location>
</feature>
<comment type="caution">
    <text evidence="10">The sequence shown here is derived from an EMBL/GenBank/DDBJ whole genome shotgun (WGS) entry which is preliminary data.</text>
</comment>
<comment type="subcellular location">
    <subcellularLocation>
        <location evidence="1">Membrane</location>
        <topology evidence="1">Multi-pass membrane protein</topology>
    </subcellularLocation>
</comment>
<evidence type="ECO:0000256" key="5">
    <source>
        <dbReference type="ARBA" id="ARBA00022856"/>
    </source>
</evidence>
<sequence length="745" mass="83405">MSTVADEKAREKAELDHEKQLLAEGDDLEAIEGEYAQQFTKGIVPTTDDPSAPSFTVRMVVMGTLWATIIGLVNTIFSFRTVTFSISPSVAALLSYPMGIFFARVLPRGILNPGPFTIKEHVLLYIIASSATKPYGIENVITQKFAKFLNDPEVNYWNSILFIITTQMIGYGLSGMTRRYLVRPAAMYWPGVLPTVAMFVAFHERNTQETEEVKAVGGLSRYSFFFLSLSVAFVWQWFPSYFASVLQTISLLCLFSSSKTARFLGSSSPNMGPGVLSISLDWTTVSYFGPLSSPWWTSVNLFIGNVIVTWIVAPLLYYRNPFGNPTITRPTPYRMDDGTTFPVLNSNSLYTNKGRFLNPTTMYDKRDYSLNQTAYDAIKPIYLAPGFVMTYTMSFFLLTSGITHVALWYHKDIIRQTKEMLAQVDEAQPDIHNELMKAYPDIPEWMYLAWLGFWVVVMILVGLLTPFKLPWWGVFFGLALAFVFIVPSGIVQGSSGLQIPLNIITQLTMGLLVPGQTVPVMTFKSYGYNIMIQALNLSSDLKIGHYLHINPLHMVFSQIWGTFVGAVTNTAAVWIAIAYFPLDTPDWRYTGHTTFYNAGAIWGAIGPARFFGPSSPYFSLNLGYLLGILLPFLPWTANKFFPHPYWRFVHFPVLATIVQPGNPGSIVFSTLILAFIFQYLVFTYAHGWWVKYNYVLAAALDSGAAIGVLVATLTYIRIPSSESAANPGLPDFYCTGRAWNDVFGS</sequence>